<gene>
    <name evidence="1" type="ORF">CYMTET_20278</name>
</gene>
<organism evidence="1 2">
    <name type="scientific">Cymbomonas tetramitiformis</name>
    <dbReference type="NCBI Taxonomy" id="36881"/>
    <lineage>
        <taxon>Eukaryota</taxon>
        <taxon>Viridiplantae</taxon>
        <taxon>Chlorophyta</taxon>
        <taxon>Pyramimonadophyceae</taxon>
        <taxon>Pyramimonadales</taxon>
        <taxon>Pyramimonadaceae</taxon>
        <taxon>Cymbomonas</taxon>
    </lineage>
</organism>
<dbReference type="Proteomes" id="UP001190700">
    <property type="component" value="Unassembled WGS sequence"/>
</dbReference>
<evidence type="ECO:0000313" key="2">
    <source>
        <dbReference type="Proteomes" id="UP001190700"/>
    </source>
</evidence>
<evidence type="ECO:0000313" key="1">
    <source>
        <dbReference type="EMBL" id="KAK3271362.1"/>
    </source>
</evidence>
<keyword evidence="2" id="KW-1185">Reference proteome</keyword>
<dbReference type="EMBL" id="LGRX02009809">
    <property type="protein sequence ID" value="KAK3271362.1"/>
    <property type="molecule type" value="Genomic_DNA"/>
</dbReference>
<comment type="caution">
    <text evidence="1">The sequence shown here is derived from an EMBL/GenBank/DDBJ whole genome shotgun (WGS) entry which is preliminary data.</text>
</comment>
<dbReference type="AlphaFoldDB" id="A0AAE0G4K4"/>
<sequence length="76" mass="8033">MVDWEWGGAGAMAVVREVMGVVEVEEGWVAQGDGRGWGGGGARNPENETLYTHSAGGLGAGVHVDGRNGFHRIRKK</sequence>
<name>A0AAE0G4K4_9CHLO</name>
<proteinExistence type="predicted"/>
<protein>
    <submittedName>
        <fullName evidence="1">Uncharacterized protein</fullName>
    </submittedName>
</protein>
<reference evidence="1 2" key="1">
    <citation type="journal article" date="2015" name="Genome Biol. Evol.">
        <title>Comparative Genomics of a Bacterivorous Green Alga Reveals Evolutionary Causalities and Consequences of Phago-Mixotrophic Mode of Nutrition.</title>
        <authorList>
            <person name="Burns J.A."/>
            <person name="Paasch A."/>
            <person name="Narechania A."/>
            <person name="Kim E."/>
        </authorList>
    </citation>
    <scope>NUCLEOTIDE SEQUENCE [LARGE SCALE GENOMIC DNA]</scope>
    <source>
        <strain evidence="1 2">PLY_AMNH</strain>
    </source>
</reference>
<feature type="non-terminal residue" evidence="1">
    <location>
        <position position="76"/>
    </location>
</feature>
<accession>A0AAE0G4K4</accession>